<protein>
    <submittedName>
        <fullName evidence="1">Uncharacterized protein</fullName>
    </submittedName>
</protein>
<accession>A0A4Y8S9N2</accession>
<sequence>MDALVISKEGLHEVLSKFPDTVILEGFIESIIIHAKIEKGVAELERGEGMDWEDVKKEMDKW</sequence>
<name>A0A4Y8S9N2_9SPHI</name>
<dbReference type="Proteomes" id="UP000297540">
    <property type="component" value="Unassembled WGS sequence"/>
</dbReference>
<dbReference type="EMBL" id="SOZE01000023">
    <property type="protein sequence ID" value="TFF35144.1"/>
    <property type="molecule type" value="Genomic_DNA"/>
</dbReference>
<gene>
    <name evidence="1" type="ORF">E2R66_19460</name>
</gene>
<evidence type="ECO:0000313" key="1">
    <source>
        <dbReference type="EMBL" id="TFF35144.1"/>
    </source>
</evidence>
<organism evidence="1 2">
    <name type="scientific">Mucilaginibacter psychrotolerans</name>
    <dbReference type="NCBI Taxonomy" id="1524096"/>
    <lineage>
        <taxon>Bacteria</taxon>
        <taxon>Pseudomonadati</taxon>
        <taxon>Bacteroidota</taxon>
        <taxon>Sphingobacteriia</taxon>
        <taxon>Sphingobacteriales</taxon>
        <taxon>Sphingobacteriaceae</taxon>
        <taxon>Mucilaginibacter</taxon>
    </lineage>
</organism>
<comment type="caution">
    <text evidence="1">The sequence shown here is derived from an EMBL/GenBank/DDBJ whole genome shotgun (WGS) entry which is preliminary data.</text>
</comment>
<reference evidence="1 2" key="1">
    <citation type="journal article" date="2017" name="Int. J. Syst. Evol. Microbiol.">
        <title>Mucilaginibacterpsychrotolerans sp. nov., isolated from peatlands.</title>
        <authorList>
            <person name="Deng Y."/>
            <person name="Shen L."/>
            <person name="Xu B."/>
            <person name="Liu Y."/>
            <person name="Gu Z."/>
            <person name="Liu H."/>
            <person name="Zhou Y."/>
        </authorList>
    </citation>
    <scope>NUCLEOTIDE SEQUENCE [LARGE SCALE GENOMIC DNA]</scope>
    <source>
        <strain evidence="1 2">NH7-4</strain>
    </source>
</reference>
<evidence type="ECO:0000313" key="2">
    <source>
        <dbReference type="Proteomes" id="UP000297540"/>
    </source>
</evidence>
<keyword evidence="2" id="KW-1185">Reference proteome</keyword>
<dbReference type="AlphaFoldDB" id="A0A4Y8S9N2"/>
<dbReference type="RefSeq" id="WP_133233851.1">
    <property type="nucleotide sequence ID" value="NZ_SOZE01000023.1"/>
</dbReference>
<proteinExistence type="predicted"/>